<keyword evidence="1" id="KW-0812">Transmembrane</keyword>
<reference evidence="2 3" key="1">
    <citation type="submission" date="2019-01" db="EMBL/GenBank/DDBJ databases">
        <authorList>
            <person name="Zhang S."/>
        </authorList>
    </citation>
    <scope>NUCLEOTIDE SEQUENCE [LARGE SCALE GENOMIC DNA]</scope>
    <source>
        <strain evidence="2 3">1626</strain>
    </source>
</reference>
<sequence>MDRLKLARTLLIASILYVVAFYFVGSAIKPGYSQLSNFVSEYNAAGTAWARTLTYAGYLATALLLSAFLICARPLAQVSGISRVGFGLLWSLPASFLLGVLAPCDAGCPIEGSTSQTLHNVFGILVYFGMGAGIVLVSFAPGVRLFAWRRIFLLLTGVAIPVVFFLMVESDLSAWRGLMQRLLDIAMAVSLLISFNPLFGQHVEVGPNSSFKPNPLRGRLNSGVIAQKQEEPQP</sequence>
<evidence type="ECO:0000313" key="2">
    <source>
        <dbReference type="EMBL" id="TKS53652.1"/>
    </source>
</evidence>
<feature type="transmembrane region" description="Helical" evidence="1">
    <location>
        <begin position="84"/>
        <end position="101"/>
    </location>
</feature>
<dbReference type="AlphaFoldDB" id="A0A4Z1R2A1"/>
<feature type="transmembrane region" description="Helical" evidence="1">
    <location>
        <begin position="7"/>
        <end position="28"/>
    </location>
</feature>
<dbReference type="InterPro" id="IPR009339">
    <property type="entry name" value="DUF998"/>
</dbReference>
<organism evidence="2 3">
    <name type="scientific">Luteimonas yindakuii</name>
    <dbReference type="NCBI Taxonomy" id="2565782"/>
    <lineage>
        <taxon>Bacteria</taxon>
        <taxon>Pseudomonadati</taxon>
        <taxon>Pseudomonadota</taxon>
        <taxon>Gammaproteobacteria</taxon>
        <taxon>Lysobacterales</taxon>
        <taxon>Lysobacteraceae</taxon>
        <taxon>Luteimonas</taxon>
    </lineage>
</organism>
<feature type="transmembrane region" description="Helical" evidence="1">
    <location>
        <begin position="121"/>
        <end position="139"/>
    </location>
</feature>
<accession>A0A4Z1R2A1</accession>
<comment type="caution">
    <text evidence="2">The sequence shown here is derived from an EMBL/GenBank/DDBJ whole genome shotgun (WGS) entry which is preliminary data.</text>
</comment>
<proteinExistence type="predicted"/>
<protein>
    <submittedName>
        <fullName evidence="2">DUF998 domain-containing protein</fullName>
    </submittedName>
</protein>
<dbReference type="Pfam" id="PF06197">
    <property type="entry name" value="DUF998"/>
    <property type="match status" value="1"/>
</dbReference>
<keyword evidence="1" id="KW-1133">Transmembrane helix</keyword>
<keyword evidence="3" id="KW-1185">Reference proteome</keyword>
<dbReference type="EMBL" id="SPUH01000001">
    <property type="protein sequence ID" value="TKS53652.1"/>
    <property type="molecule type" value="Genomic_DNA"/>
</dbReference>
<feature type="transmembrane region" description="Helical" evidence="1">
    <location>
        <begin position="180"/>
        <end position="199"/>
    </location>
</feature>
<evidence type="ECO:0000256" key="1">
    <source>
        <dbReference type="SAM" id="Phobius"/>
    </source>
</evidence>
<keyword evidence="1" id="KW-0472">Membrane</keyword>
<feature type="transmembrane region" description="Helical" evidence="1">
    <location>
        <begin position="151"/>
        <end position="168"/>
    </location>
</feature>
<feature type="transmembrane region" description="Helical" evidence="1">
    <location>
        <begin position="48"/>
        <end position="72"/>
    </location>
</feature>
<dbReference type="RefSeq" id="WP_134673036.1">
    <property type="nucleotide sequence ID" value="NZ_SPUH01000001.1"/>
</dbReference>
<gene>
    <name evidence="2" type="ORF">E4582_01930</name>
</gene>
<name>A0A4Z1R2A1_9GAMM</name>
<dbReference type="Proteomes" id="UP000298681">
    <property type="component" value="Unassembled WGS sequence"/>
</dbReference>
<evidence type="ECO:0000313" key="3">
    <source>
        <dbReference type="Proteomes" id="UP000298681"/>
    </source>
</evidence>